<dbReference type="VEuPathDB" id="FungiDB:PTTG_29142"/>
<organism evidence="2">
    <name type="scientific">Puccinia triticina (isolate 1-1 / race 1 (BBBD))</name>
    <name type="common">Brown leaf rust fungus</name>
    <dbReference type="NCBI Taxonomy" id="630390"/>
    <lineage>
        <taxon>Eukaryota</taxon>
        <taxon>Fungi</taxon>
        <taxon>Dikarya</taxon>
        <taxon>Basidiomycota</taxon>
        <taxon>Pucciniomycotina</taxon>
        <taxon>Pucciniomycetes</taxon>
        <taxon>Pucciniales</taxon>
        <taxon>Pucciniaceae</taxon>
        <taxon>Puccinia</taxon>
    </lineage>
</organism>
<dbReference type="Proteomes" id="UP000005240">
    <property type="component" value="Unassembled WGS sequence"/>
</dbReference>
<keyword evidence="4" id="KW-1185">Reference proteome</keyword>
<feature type="domain" description="SCP2" evidence="1">
    <location>
        <begin position="169"/>
        <end position="216"/>
    </location>
</feature>
<dbReference type="InterPro" id="IPR003033">
    <property type="entry name" value="SCP2_sterol-bd_dom"/>
</dbReference>
<sequence length="242" mass="26711">MTPSTKFLVTSRLPLLQHPSLLVPIVPSTPSRSSAPIIMMSPRDQRSGSANKPRTFITFDSKSNSTLQKAQFNNRYCHYAARLEEQTNHQLFPVPLKSVPNHQLFPVRLKSVQAALNDPNLSEEGFATSKVIALIDVLLREGDTTSGSVTNHTFPSRKKLVNRVAKGKAPFKPDVTIWCSDNDLVALATGEMNPQKLYAANRIKVRGNLDKALKQNKLSLTSARKSVLISAPLNHSLFNACL</sequence>
<reference evidence="2" key="2">
    <citation type="submission" date="2016-05" db="EMBL/GenBank/DDBJ databases">
        <title>Comparative analysis highlights variable genome content of wheat rusts and divergence of the mating loci.</title>
        <authorList>
            <person name="Cuomo C.A."/>
            <person name="Bakkeren G."/>
            <person name="Szabo L."/>
            <person name="Khalil H."/>
            <person name="Joly D."/>
            <person name="Goldberg J."/>
            <person name="Young S."/>
            <person name="Zeng Q."/>
            <person name="Fellers J."/>
        </authorList>
    </citation>
    <scope>NUCLEOTIDE SEQUENCE [LARGE SCALE GENOMIC DNA]</scope>
    <source>
        <strain evidence="2">1-1 BBBD Race 1</strain>
    </source>
</reference>
<accession>A0A180G607</accession>
<dbReference type="EnsemblFungi" id="PTTG_29142-t43_1">
    <property type="protein sequence ID" value="PTTG_29142-t43_1-p1"/>
    <property type="gene ID" value="PTTG_29142"/>
</dbReference>
<reference evidence="2" key="1">
    <citation type="submission" date="2009-11" db="EMBL/GenBank/DDBJ databases">
        <authorList>
            <consortium name="The Broad Institute Genome Sequencing Platform"/>
            <person name="Ward D."/>
            <person name="Feldgarden M."/>
            <person name="Earl A."/>
            <person name="Young S.K."/>
            <person name="Zeng Q."/>
            <person name="Koehrsen M."/>
            <person name="Alvarado L."/>
            <person name="Berlin A."/>
            <person name="Bochicchio J."/>
            <person name="Borenstein D."/>
            <person name="Chapman S.B."/>
            <person name="Chen Z."/>
            <person name="Engels R."/>
            <person name="Freedman E."/>
            <person name="Gellesch M."/>
            <person name="Goldberg J."/>
            <person name="Griggs A."/>
            <person name="Gujja S."/>
            <person name="Heilman E."/>
            <person name="Heiman D."/>
            <person name="Hepburn T."/>
            <person name="Howarth C."/>
            <person name="Jen D."/>
            <person name="Larson L."/>
            <person name="Lewis B."/>
            <person name="Mehta T."/>
            <person name="Park D."/>
            <person name="Pearson M."/>
            <person name="Roberts A."/>
            <person name="Saif S."/>
            <person name="Shea T."/>
            <person name="Shenoy N."/>
            <person name="Sisk P."/>
            <person name="Stolte C."/>
            <person name="Sykes S."/>
            <person name="Thomson T."/>
            <person name="Walk T."/>
            <person name="White J."/>
            <person name="Yandava C."/>
            <person name="Izard J."/>
            <person name="Baranova O.V."/>
            <person name="Blanton J.M."/>
            <person name="Tanner A.C."/>
            <person name="Dewhirst F.E."/>
            <person name="Haas B."/>
            <person name="Nusbaum C."/>
            <person name="Birren B."/>
        </authorList>
    </citation>
    <scope>NUCLEOTIDE SEQUENCE [LARGE SCALE GENOMIC DNA]</scope>
    <source>
        <strain evidence="2">1-1 BBBD Race 1</strain>
    </source>
</reference>
<dbReference type="PANTHER" id="PTHR10094:SF25">
    <property type="entry name" value="SCP2 STEROL-BINDING DOMAIN-CONTAINING PROTEIN 1"/>
    <property type="match status" value="1"/>
</dbReference>
<dbReference type="GO" id="GO:0005829">
    <property type="term" value="C:cytosol"/>
    <property type="evidence" value="ECO:0007669"/>
    <property type="project" value="TreeGrafter"/>
</dbReference>
<dbReference type="EMBL" id="ADAS02000212">
    <property type="protein sequence ID" value="OAV88117.1"/>
    <property type="molecule type" value="Genomic_DNA"/>
</dbReference>
<dbReference type="InterPro" id="IPR036527">
    <property type="entry name" value="SCP2_sterol-bd_dom_sf"/>
</dbReference>
<dbReference type="Gene3D" id="3.30.1050.10">
    <property type="entry name" value="SCP2 sterol-binding domain"/>
    <property type="match status" value="1"/>
</dbReference>
<dbReference type="PANTHER" id="PTHR10094">
    <property type="entry name" value="STEROL CARRIER PROTEIN 2 SCP-2 FAMILY PROTEIN"/>
    <property type="match status" value="1"/>
</dbReference>
<evidence type="ECO:0000313" key="4">
    <source>
        <dbReference type="Proteomes" id="UP000005240"/>
    </source>
</evidence>
<dbReference type="SUPFAM" id="SSF55718">
    <property type="entry name" value="SCP-like"/>
    <property type="match status" value="1"/>
</dbReference>
<evidence type="ECO:0000259" key="1">
    <source>
        <dbReference type="Pfam" id="PF02036"/>
    </source>
</evidence>
<proteinExistence type="predicted"/>
<dbReference type="AlphaFoldDB" id="A0A180G607"/>
<reference evidence="3" key="4">
    <citation type="submission" date="2025-05" db="UniProtKB">
        <authorList>
            <consortium name="EnsemblFungi"/>
        </authorList>
    </citation>
    <scope>IDENTIFICATION</scope>
    <source>
        <strain evidence="3">isolate 1-1 / race 1 (BBBD)</strain>
    </source>
</reference>
<reference evidence="3 4" key="3">
    <citation type="journal article" date="2017" name="G3 (Bethesda)">
        <title>Comparative analysis highlights variable genome content of wheat rusts and divergence of the mating loci.</title>
        <authorList>
            <person name="Cuomo C.A."/>
            <person name="Bakkeren G."/>
            <person name="Khalil H.B."/>
            <person name="Panwar V."/>
            <person name="Joly D."/>
            <person name="Linning R."/>
            <person name="Sakthikumar S."/>
            <person name="Song X."/>
            <person name="Adiconis X."/>
            <person name="Fan L."/>
            <person name="Goldberg J.M."/>
            <person name="Levin J.Z."/>
            <person name="Young S."/>
            <person name="Zeng Q."/>
            <person name="Anikster Y."/>
            <person name="Bruce M."/>
            <person name="Wang M."/>
            <person name="Yin C."/>
            <person name="McCallum B."/>
            <person name="Szabo L.J."/>
            <person name="Hulbert S."/>
            <person name="Chen X."/>
            <person name="Fellers J.P."/>
        </authorList>
    </citation>
    <scope>NUCLEOTIDE SEQUENCE</scope>
    <source>
        <strain evidence="4">Isolate 1-1 / race 1 (BBBD)</strain>
        <strain evidence="3">isolate 1-1 / race 1 (BBBD)</strain>
    </source>
</reference>
<gene>
    <name evidence="2" type="ORF">PTTG_29142</name>
</gene>
<dbReference type="Pfam" id="PF02036">
    <property type="entry name" value="SCP2"/>
    <property type="match status" value="1"/>
</dbReference>
<evidence type="ECO:0000313" key="3">
    <source>
        <dbReference type="EnsemblFungi" id="PTTG_29142-t43_1-p1"/>
    </source>
</evidence>
<name>A0A180G607_PUCT1</name>
<dbReference type="OrthoDB" id="10265837at2759"/>
<evidence type="ECO:0000313" key="2">
    <source>
        <dbReference type="EMBL" id="OAV88117.1"/>
    </source>
</evidence>
<protein>
    <submittedName>
        <fullName evidence="3">SCP2 domain-containing protein</fullName>
    </submittedName>
</protein>